<accession>C0NQH0</accession>
<feature type="region of interest" description="Disordered" evidence="1">
    <location>
        <begin position="60"/>
        <end position="82"/>
    </location>
</feature>
<dbReference type="RefSeq" id="XP_045286923.1">
    <property type="nucleotide sequence ID" value="XM_045432807.1"/>
</dbReference>
<proteinExistence type="predicted"/>
<name>C0NQH0_AJECG</name>
<dbReference type="EMBL" id="GG663369">
    <property type="protein sequence ID" value="EEH06442.1"/>
    <property type="molecule type" value="Genomic_DNA"/>
</dbReference>
<reference evidence="2" key="1">
    <citation type="submission" date="2009-02" db="EMBL/GenBank/DDBJ databases">
        <title>The Genome Sequence of Ajellomyces capsulatus strain G186AR.</title>
        <authorList>
            <consortium name="The Broad Institute Genome Sequencing Platform"/>
            <person name="Champion M."/>
            <person name="Cuomo C."/>
            <person name="Ma L.-J."/>
            <person name="Henn M.R."/>
            <person name="Sil A."/>
            <person name="Goldman B."/>
            <person name="Young S.K."/>
            <person name="Kodira C.D."/>
            <person name="Zeng Q."/>
            <person name="Koehrsen M."/>
            <person name="Alvarado L."/>
            <person name="Berlin A."/>
            <person name="Borenstein D."/>
            <person name="Chen Z."/>
            <person name="Engels R."/>
            <person name="Freedman E."/>
            <person name="Gellesch M."/>
            <person name="Goldberg J."/>
            <person name="Griggs A."/>
            <person name="Gujja S."/>
            <person name="Heiman D."/>
            <person name="Hepburn T."/>
            <person name="Howarth C."/>
            <person name="Jen D."/>
            <person name="Larson L."/>
            <person name="Lewis B."/>
            <person name="Mehta T."/>
            <person name="Park D."/>
            <person name="Pearson M."/>
            <person name="Roberts A."/>
            <person name="Saif S."/>
            <person name="Shea T."/>
            <person name="Shenoy N."/>
            <person name="Sisk P."/>
            <person name="Stolte C."/>
            <person name="Sykes S."/>
            <person name="Walk T."/>
            <person name="White J."/>
            <person name="Yandava C."/>
            <person name="Klein B."/>
            <person name="McEwen J.G."/>
            <person name="Puccia R."/>
            <person name="Goldman G.H."/>
            <person name="Felipe M.S."/>
            <person name="Nino-Vega G."/>
            <person name="San-Blas G."/>
            <person name="Taylor J."/>
            <person name="Mendoza L."/>
            <person name="Galagan J."/>
            <person name="Nusbaum C."/>
            <person name="Birren B."/>
        </authorList>
    </citation>
    <scope>NUCLEOTIDE SEQUENCE</scope>
    <source>
        <strain evidence="2">G186AR</strain>
    </source>
</reference>
<organism evidence="2 3">
    <name type="scientific">Ajellomyces capsulatus (strain G186AR / H82 / ATCC MYA-2454 / RMSCC 2432)</name>
    <name type="common">Darling's disease fungus</name>
    <name type="synonym">Histoplasma capsulatum</name>
    <dbReference type="NCBI Taxonomy" id="447093"/>
    <lineage>
        <taxon>Eukaryota</taxon>
        <taxon>Fungi</taxon>
        <taxon>Dikarya</taxon>
        <taxon>Ascomycota</taxon>
        <taxon>Pezizomycotina</taxon>
        <taxon>Eurotiomycetes</taxon>
        <taxon>Eurotiomycetidae</taxon>
        <taxon>Onygenales</taxon>
        <taxon>Ajellomycetaceae</taxon>
        <taxon>Histoplasma</taxon>
    </lineage>
</organism>
<dbReference type="GeneID" id="69038774"/>
<dbReference type="HOGENOM" id="CLU_1958950_0_0_1"/>
<protein>
    <submittedName>
        <fullName evidence="2">Uncharacterized protein</fullName>
    </submittedName>
</protein>
<gene>
    <name evidence="2" type="ORF">HCBG_05758</name>
</gene>
<evidence type="ECO:0000313" key="2">
    <source>
        <dbReference type="EMBL" id="EEH06442.1"/>
    </source>
</evidence>
<dbReference type="Proteomes" id="UP000001631">
    <property type="component" value="Unassembled WGS sequence"/>
</dbReference>
<dbReference type="InParanoid" id="C0NQH0"/>
<feature type="region of interest" description="Disordered" evidence="1">
    <location>
        <begin position="1"/>
        <end position="44"/>
    </location>
</feature>
<sequence>MFKSKHLSVPVARSCPGTRSLGSSASSSAPNAKPGPSPTLRGTWLRSGFDVSTQGFLSVGRADGERKAGDGTGRGTTIHRSMDVEKRRGLASLASDLANSFLGMLRPDLIEGSKSNGIFHTTGPFTIG</sequence>
<dbReference type="AlphaFoldDB" id="C0NQH0"/>
<feature type="compositionally biased region" description="Low complexity" evidence="1">
    <location>
        <begin position="16"/>
        <end position="34"/>
    </location>
</feature>
<keyword evidence="3" id="KW-1185">Reference proteome</keyword>
<evidence type="ECO:0000256" key="1">
    <source>
        <dbReference type="SAM" id="MobiDB-lite"/>
    </source>
</evidence>
<evidence type="ECO:0000313" key="3">
    <source>
        <dbReference type="Proteomes" id="UP000001631"/>
    </source>
</evidence>